<dbReference type="AlphaFoldDB" id="A0A6S8ZPL3"/>
<evidence type="ECO:0000256" key="2">
    <source>
        <dbReference type="SAM" id="SignalP"/>
    </source>
</evidence>
<accession>A0A6S8ZPL3</accession>
<dbReference type="EMBL" id="HBNS01057570">
    <property type="protein sequence ID" value="CAE4662008.1"/>
    <property type="molecule type" value="Transcribed_RNA"/>
</dbReference>
<reference evidence="5" key="1">
    <citation type="submission" date="2021-01" db="EMBL/GenBank/DDBJ databases">
        <authorList>
            <person name="Corre E."/>
            <person name="Pelletier E."/>
            <person name="Niang G."/>
            <person name="Scheremetjew M."/>
            <person name="Finn R."/>
            <person name="Kale V."/>
            <person name="Holt S."/>
            <person name="Cochrane G."/>
            <person name="Meng A."/>
            <person name="Brown T."/>
            <person name="Cohen L."/>
        </authorList>
    </citation>
    <scope>NUCLEOTIDE SEQUENCE</scope>
    <source>
        <strain evidence="5">GSO104</strain>
    </source>
</reference>
<keyword evidence="2" id="KW-0732">Signal</keyword>
<feature type="signal peptide" evidence="2">
    <location>
        <begin position="1"/>
        <end position="20"/>
    </location>
</feature>
<sequence length="405" mass="45596">MTKTGPPLILTLTLPAIVTSFGVIPTETPRSMDSLVMGTVALPNVPSGDPFQLLTDAYDRGFRRFDLARTYGMGKSEDIFGRWMQECNIDRETIGVVTKGGMGNDKYGDPNRPMCTSESLRSELTASLESLRTDYADLYMLHRDDLRIDVREFVDWMNDLKRDNLINEWGVSNWSARRVEEAYDYALKNGLAPPTATSPQLSLAVPLVEVWPSTESLSCPSKDIDLDWYKEHGIEVMGWESLAKGFMAVPTLWRSHELPHYVMHGPDPEIGTDAWRLSRIQRAYCTPQNYQRRSIANKIAKDSGMTLAQVSLLYLLTKCDNISVLVGADRTSHLDEMAELQNWALDEEALHCLTAASMKSLEEDRAKQQQDFQMPASIEEMRKKVTVSPKVANIVEEKETAFASS</sequence>
<dbReference type="InterPro" id="IPR050523">
    <property type="entry name" value="AKR_Detox_Biosynth"/>
</dbReference>
<evidence type="ECO:0000313" key="4">
    <source>
        <dbReference type="EMBL" id="CAE4662008.1"/>
    </source>
</evidence>
<protein>
    <recommendedName>
        <fullName evidence="3">NADP-dependent oxidoreductase domain-containing protein</fullName>
    </recommendedName>
</protein>
<dbReference type="GO" id="GO:0005829">
    <property type="term" value="C:cytosol"/>
    <property type="evidence" value="ECO:0007669"/>
    <property type="project" value="TreeGrafter"/>
</dbReference>
<dbReference type="PANTHER" id="PTHR43364:SF4">
    <property type="entry name" value="NAD(P)-LINKED OXIDOREDUCTASE SUPERFAMILY PROTEIN"/>
    <property type="match status" value="1"/>
</dbReference>
<gene>
    <name evidence="4" type="ORF">DBRI00130_LOCUS41419</name>
    <name evidence="5" type="ORF">DBRI00130_LOCUS41421</name>
</gene>
<dbReference type="GO" id="GO:0016491">
    <property type="term" value="F:oxidoreductase activity"/>
    <property type="evidence" value="ECO:0007669"/>
    <property type="project" value="UniProtKB-KW"/>
</dbReference>
<evidence type="ECO:0000256" key="1">
    <source>
        <dbReference type="ARBA" id="ARBA00023002"/>
    </source>
</evidence>
<dbReference type="SUPFAM" id="SSF51430">
    <property type="entry name" value="NAD(P)-linked oxidoreductase"/>
    <property type="match status" value="1"/>
</dbReference>
<proteinExistence type="predicted"/>
<evidence type="ECO:0000259" key="3">
    <source>
        <dbReference type="Pfam" id="PF00248"/>
    </source>
</evidence>
<feature type="domain" description="NADP-dependent oxidoreductase" evidence="3">
    <location>
        <begin position="35"/>
        <end position="351"/>
    </location>
</feature>
<name>A0A6S8ZPL3_9STRA</name>
<dbReference type="InterPro" id="IPR036812">
    <property type="entry name" value="NAD(P)_OxRdtase_dom_sf"/>
</dbReference>
<dbReference type="InterPro" id="IPR023210">
    <property type="entry name" value="NADP_OxRdtase_dom"/>
</dbReference>
<keyword evidence="1" id="KW-0560">Oxidoreductase</keyword>
<organism evidence="5">
    <name type="scientific">Ditylum brightwellii</name>
    <dbReference type="NCBI Taxonomy" id="49249"/>
    <lineage>
        <taxon>Eukaryota</taxon>
        <taxon>Sar</taxon>
        <taxon>Stramenopiles</taxon>
        <taxon>Ochrophyta</taxon>
        <taxon>Bacillariophyta</taxon>
        <taxon>Mediophyceae</taxon>
        <taxon>Lithodesmiophycidae</taxon>
        <taxon>Lithodesmiales</taxon>
        <taxon>Lithodesmiaceae</taxon>
        <taxon>Ditylum</taxon>
    </lineage>
</organism>
<dbReference type="Gene3D" id="3.20.20.100">
    <property type="entry name" value="NADP-dependent oxidoreductase domain"/>
    <property type="match status" value="1"/>
</dbReference>
<dbReference type="EMBL" id="HBNS01057572">
    <property type="protein sequence ID" value="CAE4662011.1"/>
    <property type="molecule type" value="Transcribed_RNA"/>
</dbReference>
<evidence type="ECO:0000313" key="5">
    <source>
        <dbReference type="EMBL" id="CAE4662011.1"/>
    </source>
</evidence>
<dbReference type="PANTHER" id="PTHR43364">
    <property type="entry name" value="NADH-SPECIFIC METHYLGLYOXAL REDUCTASE-RELATED"/>
    <property type="match status" value="1"/>
</dbReference>
<dbReference type="Pfam" id="PF00248">
    <property type="entry name" value="Aldo_ket_red"/>
    <property type="match status" value="1"/>
</dbReference>
<feature type="chain" id="PRO_5035584642" description="NADP-dependent oxidoreductase domain-containing protein" evidence="2">
    <location>
        <begin position="21"/>
        <end position="405"/>
    </location>
</feature>